<dbReference type="AlphaFoldDB" id="A0A0F5FL90"/>
<evidence type="ECO:0000313" key="1">
    <source>
        <dbReference type="EMBL" id="KKB09606.1"/>
    </source>
</evidence>
<dbReference type="EMBL" id="JZEY01000054">
    <property type="protein sequence ID" value="KKB09606.1"/>
    <property type="molecule type" value="Genomic_DNA"/>
</dbReference>
<evidence type="ECO:0000313" key="2">
    <source>
        <dbReference type="Proteomes" id="UP000033649"/>
    </source>
</evidence>
<reference evidence="1 2" key="1">
    <citation type="submission" date="2015-03" db="EMBL/GenBank/DDBJ databases">
        <authorList>
            <person name="Hassan Y."/>
            <person name="Lepp D."/>
            <person name="Li X.-Z."/>
            <person name="Zhou T."/>
        </authorList>
    </citation>
    <scope>NUCLEOTIDE SEQUENCE [LARGE SCALE GENOMIC DNA]</scope>
    <source>
        <strain evidence="1 2">IPL18</strain>
    </source>
</reference>
<dbReference type="PATRIC" id="fig|429727.3.peg.1431"/>
<proteinExistence type="predicted"/>
<keyword evidence="2" id="KW-1185">Reference proteome</keyword>
<accession>A0A0F5FL90</accession>
<dbReference type="Proteomes" id="UP000033649">
    <property type="component" value="Unassembled WGS sequence"/>
</dbReference>
<sequence>MGFFELSTVIAAAWDTQLNPGDIRLLTASQLATAGHGELFFTERSKTQAGRRSSKQAVSLVLQALPSLVCSSKATPQFFGTVRPALQQ</sequence>
<protein>
    <submittedName>
        <fullName evidence="1">Uncharacterized protein</fullName>
    </submittedName>
</protein>
<comment type="caution">
    <text evidence="1">The sequence shown here is derived from an EMBL/GenBank/DDBJ whole genome shotgun (WGS) entry which is preliminary data.</text>
</comment>
<name>A0A0F5FL90_9HYPH</name>
<gene>
    <name evidence="1" type="ORF">VE26_06900</name>
</gene>
<organism evidence="1 2">
    <name type="scientific">Devosia chinhatensis</name>
    <dbReference type="NCBI Taxonomy" id="429727"/>
    <lineage>
        <taxon>Bacteria</taxon>
        <taxon>Pseudomonadati</taxon>
        <taxon>Pseudomonadota</taxon>
        <taxon>Alphaproteobacteria</taxon>
        <taxon>Hyphomicrobiales</taxon>
        <taxon>Devosiaceae</taxon>
        <taxon>Devosia</taxon>
    </lineage>
</organism>